<evidence type="ECO:0000256" key="6">
    <source>
        <dbReference type="SAM" id="Phobius"/>
    </source>
</evidence>
<keyword evidence="2 4" id="KW-0479">Metal-binding</keyword>
<proteinExistence type="inferred from homology"/>
<keyword evidence="6" id="KW-0472">Membrane</keyword>
<dbReference type="Gene3D" id="1.10.630.10">
    <property type="entry name" value="Cytochrome P450"/>
    <property type="match status" value="1"/>
</dbReference>
<organism evidence="7 8">
    <name type="scientific">Pseudocercospora fuligena</name>
    <dbReference type="NCBI Taxonomy" id="685502"/>
    <lineage>
        <taxon>Eukaryota</taxon>
        <taxon>Fungi</taxon>
        <taxon>Dikarya</taxon>
        <taxon>Ascomycota</taxon>
        <taxon>Pezizomycotina</taxon>
        <taxon>Dothideomycetes</taxon>
        <taxon>Dothideomycetidae</taxon>
        <taxon>Mycosphaerellales</taxon>
        <taxon>Mycosphaerellaceae</taxon>
        <taxon>Pseudocercospora</taxon>
    </lineage>
</organism>
<evidence type="ECO:0000313" key="7">
    <source>
        <dbReference type="EMBL" id="KAF7194816.1"/>
    </source>
</evidence>
<dbReference type="InterPro" id="IPR050121">
    <property type="entry name" value="Cytochrome_P450_monoxygenase"/>
</dbReference>
<keyword evidence="4 5" id="KW-0349">Heme</keyword>
<dbReference type="Pfam" id="PF00067">
    <property type="entry name" value="p450"/>
    <property type="match status" value="1"/>
</dbReference>
<dbReference type="PRINTS" id="PR00385">
    <property type="entry name" value="P450"/>
</dbReference>
<keyword evidence="5" id="KW-0560">Oxidoreductase</keyword>
<dbReference type="PANTHER" id="PTHR24305">
    <property type="entry name" value="CYTOCHROME P450"/>
    <property type="match status" value="1"/>
</dbReference>
<evidence type="ECO:0000256" key="5">
    <source>
        <dbReference type="RuleBase" id="RU000461"/>
    </source>
</evidence>
<comment type="cofactor">
    <cofactor evidence="1 4">
        <name>heme</name>
        <dbReference type="ChEBI" id="CHEBI:30413"/>
    </cofactor>
</comment>
<dbReference type="AlphaFoldDB" id="A0A8H6RPK6"/>
<dbReference type="GO" id="GO:0016705">
    <property type="term" value="F:oxidoreductase activity, acting on paired donors, with incorporation or reduction of molecular oxygen"/>
    <property type="evidence" value="ECO:0007669"/>
    <property type="project" value="InterPro"/>
</dbReference>
<dbReference type="InterPro" id="IPR036396">
    <property type="entry name" value="Cyt_P450_sf"/>
</dbReference>
<evidence type="ECO:0000256" key="4">
    <source>
        <dbReference type="PIRSR" id="PIRSR602401-1"/>
    </source>
</evidence>
<keyword evidence="6" id="KW-1133">Transmembrane helix</keyword>
<protein>
    <submittedName>
        <fullName evidence="7">Pisatin demethylase</fullName>
    </submittedName>
</protein>
<keyword evidence="3 4" id="KW-0408">Iron</keyword>
<comment type="caution">
    <text evidence="7">The sequence shown here is derived from an EMBL/GenBank/DDBJ whole genome shotgun (WGS) entry which is preliminary data.</text>
</comment>
<dbReference type="PRINTS" id="PR00463">
    <property type="entry name" value="EP450I"/>
</dbReference>
<keyword evidence="8" id="KW-1185">Reference proteome</keyword>
<dbReference type="PANTHER" id="PTHR24305:SF190">
    <property type="entry name" value="P450, PUTATIVE (EUROFUNG)-RELATED"/>
    <property type="match status" value="1"/>
</dbReference>
<dbReference type="OrthoDB" id="3934656at2759"/>
<dbReference type="GO" id="GO:0020037">
    <property type="term" value="F:heme binding"/>
    <property type="evidence" value="ECO:0007669"/>
    <property type="project" value="InterPro"/>
</dbReference>
<evidence type="ECO:0000313" key="8">
    <source>
        <dbReference type="Proteomes" id="UP000660729"/>
    </source>
</evidence>
<dbReference type="InterPro" id="IPR017972">
    <property type="entry name" value="Cyt_P450_CS"/>
</dbReference>
<keyword evidence="5" id="KW-0503">Monooxygenase</keyword>
<keyword evidence="7" id="KW-0808">Transferase</keyword>
<feature type="transmembrane region" description="Helical" evidence="6">
    <location>
        <begin position="12"/>
        <end position="39"/>
    </location>
</feature>
<gene>
    <name evidence="7" type="ORF">HII31_03837</name>
</gene>
<sequence length="506" mass="57655">MPPSLPTSDSHGSVITAILLKPAVAVPLALSLFLIYILYPIVFDPLRSIPGPFLSRFTRLWELRMLLKGDFEKQNIDLHAKHGSVVRLAPGRYSIQEASALKKVYGHGSKFIKSPFYLAFGSVESDAVNLFQLRDPHVHATTRRKVAQMYSMSTLVSYEQYVDNCNRMLISKLEMFAEKKQPVDVFTWMQYYAFDVIGEITVGKPFGMMERGHDNSGILEAIDYANSFSSKAGLIPEWYPRFIRLAMRFNLPSPVQPLLEYTTDRIAERKVGKTHSDRSDFLTKLIQLYEAGSINYQDVFWSIGVNIVAGSDTTAISLSAIVYYLRKHPACLKKLQDEIDTFFREGKMSDPITFKEAQDMPYLQAVIKESLRIHPATGQIMGRIVPPDGAELAGHFFPAGTCVGANSWTVHRNKEIYGEDADQFRPERWLGTKEETSRLDGMLFSFGQGSRTCIGKNISLLEMSKVIPEILRRFDLGYVEGEKEEWDTENFWFVKQKFRCRMTPRK</sequence>
<feature type="binding site" description="axial binding residue" evidence="4">
    <location>
        <position position="453"/>
    </location>
    <ligand>
        <name>heme</name>
        <dbReference type="ChEBI" id="CHEBI:30413"/>
    </ligand>
    <ligandPart>
        <name>Fe</name>
        <dbReference type="ChEBI" id="CHEBI:18248"/>
    </ligandPart>
</feature>
<dbReference type="InterPro" id="IPR001128">
    <property type="entry name" value="Cyt_P450"/>
</dbReference>
<dbReference type="Proteomes" id="UP000660729">
    <property type="component" value="Unassembled WGS sequence"/>
</dbReference>
<dbReference type="FunFam" id="1.10.630.10:FF:000050">
    <property type="entry name" value="Cytochrome P450 monooxygenase"/>
    <property type="match status" value="1"/>
</dbReference>
<accession>A0A8H6RPK6</accession>
<dbReference type="GO" id="GO:0008168">
    <property type="term" value="F:methyltransferase activity"/>
    <property type="evidence" value="ECO:0007669"/>
    <property type="project" value="UniProtKB-KW"/>
</dbReference>
<dbReference type="GO" id="GO:0004497">
    <property type="term" value="F:monooxygenase activity"/>
    <property type="evidence" value="ECO:0007669"/>
    <property type="project" value="UniProtKB-KW"/>
</dbReference>
<keyword evidence="7" id="KW-0489">Methyltransferase</keyword>
<dbReference type="InterPro" id="IPR002401">
    <property type="entry name" value="Cyt_P450_E_grp-I"/>
</dbReference>
<evidence type="ECO:0000256" key="2">
    <source>
        <dbReference type="ARBA" id="ARBA00022723"/>
    </source>
</evidence>
<keyword evidence="6" id="KW-0812">Transmembrane</keyword>
<comment type="similarity">
    <text evidence="5">Belongs to the cytochrome P450 family.</text>
</comment>
<reference evidence="7" key="1">
    <citation type="submission" date="2020-04" db="EMBL/GenBank/DDBJ databases">
        <title>Draft genome resource of the tomato pathogen Pseudocercospora fuligena.</title>
        <authorList>
            <person name="Zaccaron A."/>
        </authorList>
    </citation>
    <scope>NUCLEOTIDE SEQUENCE</scope>
    <source>
        <strain evidence="7">PF001</strain>
    </source>
</reference>
<dbReference type="SUPFAM" id="SSF48264">
    <property type="entry name" value="Cytochrome P450"/>
    <property type="match status" value="1"/>
</dbReference>
<dbReference type="GO" id="GO:0005506">
    <property type="term" value="F:iron ion binding"/>
    <property type="evidence" value="ECO:0007669"/>
    <property type="project" value="InterPro"/>
</dbReference>
<evidence type="ECO:0000256" key="1">
    <source>
        <dbReference type="ARBA" id="ARBA00001971"/>
    </source>
</evidence>
<evidence type="ECO:0000256" key="3">
    <source>
        <dbReference type="ARBA" id="ARBA00023004"/>
    </source>
</evidence>
<dbReference type="GO" id="GO:0032259">
    <property type="term" value="P:methylation"/>
    <property type="evidence" value="ECO:0007669"/>
    <property type="project" value="UniProtKB-KW"/>
</dbReference>
<dbReference type="PROSITE" id="PS00086">
    <property type="entry name" value="CYTOCHROME_P450"/>
    <property type="match status" value="1"/>
</dbReference>
<dbReference type="CDD" id="cd11060">
    <property type="entry name" value="CYP57A1-like"/>
    <property type="match status" value="1"/>
</dbReference>
<name>A0A8H6RPK6_9PEZI</name>
<dbReference type="EMBL" id="JABCIY010000052">
    <property type="protein sequence ID" value="KAF7194816.1"/>
    <property type="molecule type" value="Genomic_DNA"/>
</dbReference>